<evidence type="ECO:0000313" key="2">
    <source>
        <dbReference type="Proteomes" id="UP001164250"/>
    </source>
</evidence>
<keyword evidence="2" id="KW-1185">Reference proteome</keyword>
<dbReference type="EMBL" id="CM047899">
    <property type="protein sequence ID" value="KAJ0101361.1"/>
    <property type="molecule type" value="Genomic_DNA"/>
</dbReference>
<sequence length="47" mass="5478">MRRVLQILNNEAAPVMVPKMKPSLTFSRDMSLKLEDIVSDEDDRWSD</sequence>
<accession>A0ACC1BQI7</accession>
<comment type="caution">
    <text evidence="1">The sequence shown here is derived from an EMBL/GenBank/DDBJ whole genome shotgun (WGS) entry which is preliminary data.</text>
</comment>
<organism evidence="1 2">
    <name type="scientific">Pistacia atlantica</name>
    <dbReference type="NCBI Taxonomy" id="434234"/>
    <lineage>
        <taxon>Eukaryota</taxon>
        <taxon>Viridiplantae</taxon>
        <taxon>Streptophyta</taxon>
        <taxon>Embryophyta</taxon>
        <taxon>Tracheophyta</taxon>
        <taxon>Spermatophyta</taxon>
        <taxon>Magnoliopsida</taxon>
        <taxon>eudicotyledons</taxon>
        <taxon>Gunneridae</taxon>
        <taxon>Pentapetalae</taxon>
        <taxon>rosids</taxon>
        <taxon>malvids</taxon>
        <taxon>Sapindales</taxon>
        <taxon>Anacardiaceae</taxon>
        <taxon>Pistacia</taxon>
    </lineage>
</organism>
<name>A0ACC1BQI7_9ROSI</name>
<gene>
    <name evidence="1" type="ORF">Patl1_03938</name>
</gene>
<evidence type="ECO:0000313" key="1">
    <source>
        <dbReference type="EMBL" id="KAJ0101361.1"/>
    </source>
</evidence>
<protein>
    <submittedName>
        <fullName evidence="1">Uncharacterized protein</fullName>
    </submittedName>
</protein>
<proteinExistence type="predicted"/>
<reference evidence="2" key="1">
    <citation type="journal article" date="2023" name="G3 (Bethesda)">
        <title>Genome assembly and association tests identify interacting loci associated with vigor, precocity, and sex in interspecific pistachio rootstocks.</title>
        <authorList>
            <person name="Palmer W."/>
            <person name="Jacygrad E."/>
            <person name="Sagayaradj S."/>
            <person name="Cavanaugh K."/>
            <person name="Han R."/>
            <person name="Bertier L."/>
            <person name="Beede B."/>
            <person name="Kafkas S."/>
            <person name="Golino D."/>
            <person name="Preece J."/>
            <person name="Michelmore R."/>
        </authorList>
    </citation>
    <scope>NUCLEOTIDE SEQUENCE [LARGE SCALE GENOMIC DNA]</scope>
</reference>
<dbReference type="Proteomes" id="UP001164250">
    <property type="component" value="Chromosome 3"/>
</dbReference>